<keyword evidence="8" id="KW-0282">Flagellum</keyword>
<dbReference type="InterPro" id="IPR040026">
    <property type="entry name" value="FliD"/>
</dbReference>
<feature type="domain" description="Flagellar hook-associated protein 2 C-terminal" evidence="7">
    <location>
        <begin position="219"/>
        <end position="414"/>
    </location>
</feature>
<comment type="subunit">
    <text evidence="2 5">Homopentamer.</text>
</comment>
<comment type="caution">
    <text evidence="8">The sequence shown here is derived from an EMBL/GenBank/DDBJ whole genome shotgun (WGS) entry which is preliminary data.</text>
</comment>
<keyword evidence="8" id="KW-0969">Cilium</keyword>
<evidence type="ECO:0000313" key="8">
    <source>
        <dbReference type="EMBL" id="MDF2953562.1"/>
    </source>
</evidence>
<evidence type="ECO:0000259" key="7">
    <source>
        <dbReference type="Pfam" id="PF07195"/>
    </source>
</evidence>
<feature type="coiled-coil region" evidence="5">
    <location>
        <begin position="23"/>
        <end position="50"/>
    </location>
</feature>
<feature type="domain" description="Flagellar hook-associated protein 2 N-terminal" evidence="6">
    <location>
        <begin position="13"/>
        <end position="106"/>
    </location>
</feature>
<dbReference type="InterPro" id="IPR010809">
    <property type="entry name" value="FliD_C"/>
</dbReference>
<dbReference type="GO" id="GO:0009421">
    <property type="term" value="C:bacterial-type flagellum filament cap"/>
    <property type="evidence" value="ECO:0007669"/>
    <property type="project" value="InterPro"/>
</dbReference>
<dbReference type="InterPro" id="IPR010810">
    <property type="entry name" value="Flagellin_hook_IN_motif"/>
</dbReference>
<comment type="subcellular location">
    <subcellularLocation>
        <location evidence="5">Secreted</location>
    </subcellularLocation>
    <subcellularLocation>
        <location evidence="5">Bacterial flagellum</location>
    </subcellularLocation>
</comment>
<dbReference type="Proteomes" id="UP001144110">
    <property type="component" value="Unassembled WGS sequence"/>
</dbReference>
<dbReference type="InterPro" id="IPR003481">
    <property type="entry name" value="FliD_N"/>
</dbReference>
<evidence type="ECO:0000259" key="6">
    <source>
        <dbReference type="Pfam" id="PF02465"/>
    </source>
</evidence>
<keyword evidence="3 5" id="KW-0175">Coiled coil</keyword>
<protein>
    <recommendedName>
        <fullName evidence="5">Flagellar hook-associated protein 2</fullName>
        <shortName evidence="5">HAP2</shortName>
    </recommendedName>
    <alternativeName>
        <fullName evidence="5">Flagellar cap protein</fullName>
    </alternativeName>
</protein>
<evidence type="ECO:0000256" key="2">
    <source>
        <dbReference type="ARBA" id="ARBA00011255"/>
    </source>
</evidence>
<evidence type="ECO:0000256" key="1">
    <source>
        <dbReference type="ARBA" id="ARBA00009764"/>
    </source>
</evidence>
<evidence type="ECO:0000256" key="4">
    <source>
        <dbReference type="ARBA" id="ARBA00023143"/>
    </source>
</evidence>
<dbReference type="AlphaFoldDB" id="A0AAE3TEZ2"/>
<dbReference type="Pfam" id="PF07195">
    <property type="entry name" value="FliD_C"/>
    <property type="match status" value="1"/>
</dbReference>
<sequence length="435" mass="47884">MADIYMSNITGLLDVDSIIQGLLQSKTQDIQDLQNEKAILQAQSSSLSNLLGALNDLNDFVETLNVSNLFTGKSVTVGDPDILSATAESDTPNIDIRDLTVSKLSQEEIRTSSTGVTDLNSTIDSATFTLRYWTSDTTYEETEINFSGGTLQDLVDAINSSQDKIEASILFDGTYYKLMLSEKDVGNSTKETATDSFVIEISSGNLPTQLGSLETLQSAQNAEIQIGSNTFSSPSNTFEDIISGLTITVYQTGTTYISVEDDYSQVSSSLNDLLGKINSVIDLVNSQTTQGGVFQGNVIITQIKPQIFSQMSPLINLGIININDDGMYSLNTETLNNLIETDLETLQSAISEVKTNFSSTLEGLIDTINTYKSTQDQQIERINEEIEELQQALIKEEEKLRLEFSKIEALMYQNEQLRTRLESMVTPISEILEQD</sequence>
<evidence type="ECO:0000256" key="3">
    <source>
        <dbReference type="ARBA" id="ARBA00023054"/>
    </source>
</evidence>
<dbReference type="PANTHER" id="PTHR30288">
    <property type="entry name" value="FLAGELLAR CAP/ASSEMBLY PROTEIN FLID"/>
    <property type="match status" value="1"/>
</dbReference>
<keyword evidence="4 5" id="KW-0975">Bacterial flagellum</keyword>
<dbReference type="GO" id="GO:0071973">
    <property type="term" value="P:bacterial-type flagellum-dependent cell motility"/>
    <property type="evidence" value="ECO:0007669"/>
    <property type="project" value="TreeGrafter"/>
</dbReference>
<dbReference type="Pfam" id="PF07196">
    <property type="entry name" value="Flagellin_IN"/>
    <property type="match status" value="1"/>
</dbReference>
<dbReference type="Pfam" id="PF02465">
    <property type="entry name" value="FliD_N"/>
    <property type="match status" value="1"/>
</dbReference>
<name>A0AAE3TEZ2_9BACT</name>
<organism evidence="8 9">
    <name type="scientific">Candidatus Thermodesulfobacterium syntrophicum</name>
    <dbReference type="NCBI Taxonomy" id="3060442"/>
    <lineage>
        <taxon>Bacteria</taxon>
        <taxon>Pseudomonadati</taxon>
        <taxon>Thermodesulfobacteriota</taxon>
        <taxon>Thermodesulfobacteria</taxon>
        <taxon>Thermodesulfobacteriales</taxon>
        <taxon>Thermodesulfobacteriaceae</taxon>
        <taxon>Thermodesulfobacterium</taxon>
    </lineage>
</organism>
<evidence type="ECO:0000256" key="5">
    <source>
        <dbReference type="RuleBase" id="RU362066"/>
    </source>
</evidence>
<dbReference type="GO" id="GO:0005576">
    <property type="term" value="C:extracellular region"/>
    <property type="evidence" value="ECO:0007669"/>
    <property type="project" value="UniProtKB-SubCell"/>
</dbReference>
<keyword evidence="8" id="KW-0966">Cell projection</keyword>
<evidence type="ECO:0000313" key="9">
    <source>
        <dbReference type="Proteomes" id="UP001144110"/>
    </source>
</evidence>
<keyword evidence="5" id="KW-0964">Secreted</keyword>
<reference evidence="8" key="1">
    <citation type="submission" date="2022-11" db="EMBL/GenBank/DDBJ databases">
        <title>Candidatus Alkanophaga archaea from heated hydrothermal vent sediment oxidize petroleum alkanes.</title>
        <authorList>
            <person name="Zehnle H."/>
            <person name="Laso-Perez R."/>
            <person name="Lipp J."/>
            <person name="Teske A."/>
            <person name="Wegener G."/>
        </authorList>
    </citation>
    <scope>NUCLEOTIDE SEQUENCE</scope>
    <source>
        <strain evidence="8">MCA70</strain>
    </source>
</reference>
<feature type="coiled-coil region" evidence="5">
    <location>
        <begin position="372"/>
        <end position="406"/>
    </location>
</feature>
<gene>
    <name evidence="8" type="ORF">OD816_000807</name>
</gene>
<accession>A0AAE3TEZ2</accession>
<dbReference type="EMBL" id="JAPHEG010000003">
    <property type="protein sequence ID" value="MDF2953562.1"/>
    <property type="molecule type" value="Genomic_DNA"/>
</dbReference>
<proteinExistence type="inferred from homology"/>
<dbReference type="PANTHER" id="PTHR30288:SF0">
    <property type="entry name" value="FLAGELLAR HOOK-ASSOCIATED PROTEIN 2"/>
    <property type="match status" value="1"/>
</dbReference>
<dbReference type="GO" id="GO:0009424">
    <property type="term" value="C:bacterial-type flagellum hook"/>
    <property type="evidence" value="ECO:0007669"/>
    <property type="project" value="UniProtKB-UniRule"/>
</dbReference>
<dbReference type="GO" id="GO:0007155">
    <property type="term" value="P:cell adhesion"/>
    <property type="evidence" value="ECO:0007669"/>
    <property type="project" value="InterPro"/>
</dbReference>
<comment type="similarity">
    <text evidence="1 5">Belongs to the FliD family.</text>
</comment>
<comment type="function">
    <text evidence="5">Required for morphogenesis and for the elongation of the flagellar filament by facilitating polymerization of the flagellin monomers at the tip of growing filament. Forms a capping structure, which prevents flagellin subunits (transported through the central channel of the flagellum) from leaking out without polymerization at the distal end.</text>
</comment>